<keyword evidence="1" id="KW-0812">Transmembrane</keyword>
<gene>
    <name evidence="2" type="ORF">AVDCRST_MAG84-7518</name>
</gene>
<evidence type="ECO:0000313" key="2">
    <source>
        <dbReference type="EMBL" id="CAA9426088.1"/>
    </source>
</evidence>
<feature type="transmembrane region" description="Helical" evidence="1">
    <location>
        <begin position="36"/>
        <end position="56"/>
    </location>
</feature>
<organism evidence="2">
    <name type="scientific">uncultured Microcoleus sp</name>
    <dbReference type="NCBI Taxonomy" id="259945"/>
    <lineage>
        <taxon>Bacteria</taxon>
        <taxon>Bacillati</taxon>
        <taxon>Cyanobacteriota</taxon>
        <taxon>Cyanophyceae</taxon>
        <taxon>Oscillatoriophycideae</taxon>
        <taxon>Oscillatoriales</taxon>
        <taxon>Microcoleaceae</taxon>
        <taxon>Microcoleus</taxon>
        <taxon>environmental samples</taxon>
    </lineage>
</organism>
<dbReference type="EMBL" id="CADCTZ010001854">
    <property type="protein sequence ID" value="CAA9426088.1"/>
    <property type="molecule type" value="Genomic_DNA"/>
</dbReference>
<protein>
    <recommendedName>
        <fullName evidence="3">Transporter suffix domain-containing protein</fullName>
    </recommendedName>
</protein>
<keyword evidence="1" id="KW-0472">Membrane</keyword>
<name>A0A6J4PWE6_9CYAN</name>
<evidence type="ECO:0008006" key="3">
    <source>
        <dbReference type="Google" id="ProtNLM"/>
    </source>
</evidence>
<proteinExistence type="predicted"/>
<dbReference type="AlphaFoldDB" id="A0A6J4PWE6"/>
<reference evidence="2" key="1">
    <citation type="submission" date="2020-02" db="EMBL/GenBank/DDBJ databases">
        <authorList>
            <person name="Meier V. D."/>
        </authorList>
    </citation>
    <scope>NUCLEOTIDE SEQUENCE</scope>
    <source>
        <strain evidence="2">AVDCRST_MAG84</strain>
    </source>
</reference>
<dbReference type="InterPro" id="IPR047961">
    <property type="entry name" value="Transp_suffix-like"/>
</dbReference>
<dbReference type="NCBIfam" id="NF033684">
    <property type="entry name" value="suffix_2_RND"/>
    <property type="match status" value="1"/>
</dbReference>
<accession>A0A6J4PWE6</accession>
<evidence type="ECO:0000256" key="1">
    <source>
        <dbReference type="SAM" id="Phobius"/>
    </source>
</evidence>
<keyword evidence="1" id="KW-1133">Transmembrane helix</keyword>
<sequence length="82" mass="9739">MQKLGLFLFVLSFLPWLVILFVVPFLPLDITQKTTLSVVLAVGAEVCFWISVVLLGKEVVTKYRRYLHPRYLWKKIRNFNRR</sequence>